<gene>
    <name evidence="2" type="ORF">F2P40_18190</name>
</gene>
<comment type="caution">
    <text evidence="2">The sequence shown here is derived from an EMBL/GenBank/DDBJ whole genome shotgun (WGS) entry which is preliminary data.</text>
</comment>
<sequence>MLKTIKLYGILGQKFGREFKLDVANTREAMRALSVQIAGFEHFMLHAHEQGLRFAVFLKGKNSSNKRGKKRPAIYDHETKRLITGDNIGEEQLDMHTEADTIHIVPRVMGAGGNNGILQLVLGAILIAASFIPGIGQAAQVALIGAGAGMAMGGVASMLMPKIDNTQDQNQDGNRANKGFGGAVTTVAQGNPVPILYGQREVGGFIVSAGQYPEDQM</sequence>
<evidence type="ECO:0000313" key="3">
    <source>
        <dbReference type="Proteomes" id="UP000461234"/>
    </source>
</evidence>
<keyword evidence="1" id="KW-0472">Membrane</keyword>
<organism evidence="2 3">
    <name type="scientific">Acinetobacter baumannii</name>
    <dbReference type="NCBI Taxonomy" id="470"/>
    <lineage>
        <taxon>Bacteria</taxon>
        <taxon>Pseudomonadati</taxon>
        <taxon>Pseudomonadota</taxon>
        <taxon>Gammaproteobacteria</taxon>
        <taxon>Moraxellales</taxon>
        <taxon>Moraxellaceae</taxon>
        <taxon>Acinetobacter</taxon>
        <taxon>Acinetobacter calcoaceticus/baumannii complex</taxon>
    </lineage>
</organism>
<keyword evidence="1" id="KW-0812">Transmembrane</keyword>
<evidence type="ECO:0000256" key="1">
    <source>
        <dbReference type="SAM" id="Phobius"/>
    </source>
</evidence>
<keyword evidence="1" id="KW-1133">Transmembrane helix</keyword>
<dbReference type="AlphaFoldDB" id="A0A7X1SMN4"/>
<dbReference type="EMBL" id="WIOC01000033">
    <property type="protein sequence ID" value="MQR51228.1"/>
    <property type="molecule type" value="Genomic_DNA"/>
</dbReference>
<feature type="transmembrane region" description="Helical" evidence="1">
    <location>
        <begin position="141"/>
        <end position="160"/>
    </location>
</feature>
<proteinExistence type="predicted"/>
<accession>A0A7X1SMN4</accession>
<reference evidence="2 3" key="1">
    <citation type="submission" date="2019-10" db="EMBL/GenBank/DDBJ databases">
        <title>Genetic environment of the oxa23 gene and comparative analysis of carbapenem resistant Acinetobacter baumannii isolates belonging to global clone 1, lineage 2 recovered in a burns hospital outbreak in 2012-2013.</title>
        <authorList>
            <person name="Douraghi M."/>
            <person name="Aris P."/>
            <person name="Kenyon J."/>
            <person name="Hamidian M."/>
        </authorList>
    </citation>
    <scope>NUCLEOTIDE SEQUENCE [LARGE SCALE GENOMIC DNA]</scope>
    <source>
        <strain evidence="2 3">ABS103</strain>
    </source>
</reference>
<evidence type="ECO:0000313" key="2">
    <source>
        <dbReference type="EMBL" id="MQR51228.1"/>
    </source>
</evidence>
<dbReference type="RefSeq" id="WP_153228054.1">
    <property type="nucleotide sequence ID" value="NZ_JBPTSN010000016.1"/>
</dbReference>
<protein>
    <submittedName>
        <fullName evidence="2">Tail assembly protein</fullName>
    </submittedName>
</protein>
<feature type="transmembrane region" description="Helical" evidence="1">
    <location>
        <begin position="117"/>
        <end position="135"/>
    </location>
</feature>
<name>A0A7X1SMN4_ACIBA</name>
<dbReference type="Proteomes" id="UP000461234">
    <property type="component" value="Unassembled WGS sequence"/>
</dbReference>